<evidence type="ECO:0000256" key="6">
    <source>
        <dbReference type="HAMAP-Rule" id="MF_00045"/>
    </source>
</evidence>
<keyword evidence="4 6" id="KW-0269">Exonuclease</keyword>
<evidence type="ECO:0000256" key="2">
    <source>
        <dbReference type="ARBA" id="ARBA00022722"/>
    </source>
</evidence>
<dbReference type="InterPro" id="IPR036397">
    <property type="entry name" value="RNaseH_sf"/>
</dbReference>
<dbReference type="InterPro" id="IPR022894">
    <property type="entry name" value="Oligoribonuclease"/>
</dbReference>
<dbReference type="HOGENOM" id="CLU_064761_2_0_6"/>
<dbReference type="InterPro" id="IPR012337">
    <property type="entry name" value="RNaseH-like_sf"/>
</dbReference>
<dbReference type="InterPro" id="IPR013520">
    <property type="entry name" value="Ribonucl_H"/>
</dbReference>
<dbReference type="EMBL" id="CP001085">
    <property type="protein sequence ID" value="ADD79636.1"/>
    <property type="molecule type" value="Genomic_DNA"/>
</dbReference>
<evidence type="ECO:0000259" key="7">
    <source>
        <dbReference type="SMART" id="SM00479"/>
    </source>
</evidence>
<keyword evidence="3 6" id="KW-0378">Hydrolase</keyword>
<feature type="active site" evidence="6">
    <location>
        <position position="129"/>
    </location>
</feature>
<sequence length="184" mass="22253">MLRDKKNLIWIDLEMTGLNPKRDKIIEIATIITDSQINILSEGPSIVIYQEEKYIEGMDEWNKNTHTKNGLIQEVKRSLFNEKKAETETIQFLERWIHPGVSPMCGSSINQDRRFLFQYMPNLEKFFHYRHIDVSTIKELAKRWKPDILENFFRKNFHRALQDIKNSIEELIFYRKHFIKDFRF</sequence>
<dbReference type="Proteomes" id="UP000001700">
    <property type="component" value="Chromosome"/>
</dbReference>
<dbReference type="GO" id="GO:0000175">
    <property type="term" value="F:3'-5'-RNA exonuclease activity"/>
    <property type="evidence" value="ECO:0007669"/>
    <property type="project" value="InterPro"/>
</dbReference>
<evidence type="ECO:0000256" key="3">
    <source>
        <dbReference type="ARBA" id="ARBA00022801"/>
    </source>
</evidence>
<keyword evidence="2 6" id="KW-0540">Nuclease</keyword>
<accession>D4G848</accession>
<dbReference type="GO" id="GO:0006259">
    <property type="term" value="P:DNA metabolic process"/>
    <property type="evidence" value="ECO:0007669"/>
    <property type="project" value="UniProtKB-ARBA"/>
</dbReference>
<dbReference type="SMART" id="SM00479">
    <property type="entry name" value="EXOIII"/>
    <property type="match status" value="1"/>
</dbReference>
<dbReference type="PANTHER" id="PTHR11046:SF0">
    <property type="entry name" value="OLIGORIBONUCLEASE, MITOCHONDRIAL"/>
    <property type="match status" value="1"/>
</dbReference>
<keyword evidence="6" id="KW-0963">Cytoplasm</keyword>
<dbReference type="Gene3D" id="3.30.420.10">
    <property type="entry name" value="Ribonuclease H-like superfamily/Ribonuclease H"/>
    <property type="match status" value="1"/>
</dbReference>
<dbReference type="FunFam" id="3.30.420.10:FF:000003">
    <property type="entry name" value="Oligoribonuclease"/>
    <property type="match status" value="1"/>
</dbReference>
<dbReference type="SUPFAM" id="SSF53098">
    <property type="entry name" value="Ribonuclease H-like"/>
    <property type="match status" value="1"/>
</dbReference>
<dbReference type="NCBIfam" id="NF003765">
    <property type="entry name" value="PRK05359.1"/>
    <property type="match status" value="1"/>
</dbReference>
<dbReference type="OrthoDB" id="9801329at2"/>
<dbReference type="RefSeq" id="WP_013087623.1">
    <property type="nucleotide sequence ID" value="NC_014109.1"/>
</dbReference>
<comment type="function">
    <text evidence="6">3'-to-5' exoribonuclease specific for small oligoribonucleotides.</text>
</comment>
<reference evidence="8" key="1">
    <citation type="submission" date="2008-05" db="EMBL/GenBank/DDBJ databases">
        <title>Genome sequence of Riesia pediculicola USDA.</title>
        <authorList>
            <person name="Kirkness E.F."/>
        </authorList>
    </citation>
    <scope>NUCLEOTIDE SEQUENCE [LARGE SCALE GENOMIC DNA]</scope>
    <source>
        <strain evidence="8">USDA</strain>
    </source>
</reference>
<dbReference type="eggNOG" id="COG1949">
    <property type="taxonomic scope" value="Bacteria"/>
</dbReference>
<evidence type="ECO:0000256" key="5">
    <source>
        <dbReference type="ARBA" id="ARBA00070964"/>
    </source>
</evidence>
<keyword evidence="9" id="KW-1185">Reference proteome</keyword>
<dbReference type="GO" id="GO:0005737">
    <property type="term" value="C:cytoplasm"/>
    <property type="evidence" value="ECO:0007669"/>
    <property type="project" value="UniProtKB-SubCell"/>
</dbReference>
<evidence type="ECO:0000256" key="1">
    <source>
        <dbReference type="ARBA" id="ARBA00009921"/>
    </source>
</evidence>
<dbReference type="Pfam" id="PF00929">
    <property type="entry name" value="RNase_T"/>
    <property type="match status" value="1"/>
</dbReference>
<comment type="similarity">
    <text evidence="1 6">Belongs to the oligoribonuclease family.</text>
</comment>
<evidence type="ECO:0000313" key="8">
    <source>
        <dbReference type="EMBL" id="ADD79636.1"/>
    </source>
</evidence>
<proteinExistence type="inferred from homology"/>
<dbReference type="GO" id="GO:0003676">
    <property type="term" value="F:nucleic acid binding"/>
    <property type="evidence" value="ECO:0007669"/>
    <property type="project" value="InterPro"/>
</dbReference>
<feature type="domain" description="Exonuclease" evidence="7">
    <location>
        <begin position="7"/>
        <end position="180"/>
    </location>
</feature>
<organism evidence="8 9">
    <name type="scientific">Riesia pediculicola (strain USDA)</name>
    <dbReference type="NCBI Taxonomy" id="515618"/>
    <lineage>
        <taxon>Bacteria</taxon>
        <taxon>Pseudomonadati</taxon>
        <taxon>Pseudomonadota</taxon>
        <taxon>Gammaproteobacteria</taxon>
        <taxon>Enterobacterales</taxon>
        <taxon>Enterobacteriaceae</taxon>
        <taxon>Candidatus Riesia</taxon>
    </lineage>
</organism>
<dbReference type="STRING" id="515618.RIEPE_0250"/>
<evidence type="ECO:0000256" key="4">
    <source>
        <dbReference type="ARBA" id="ARBA00022839"/>
    </source>
</evidence>
<dbReference type="EC" id="3.1.-.-" evidence="6"/>
<name>D4G848_RIEPU</name>
<dbReference type="CDD" id="cd06135">
    <property type="entry name" value="Orn"/>
    <property type="match status" value="1"/>
</dbReference>
<evidence type="ECO:0000313" key="9">
    <source>
        <dbReference type="Proteomes" id="UP000001700"/>
    </source>
</evidence>
<dbReference type="AlphaFoldDB" id="D4G848"/>
<gene>
    <name evidence="6" type="primary">orn</name>
    <name evidence="8" type="ordered locus">RIEPE_0250</name>
</gene>
<dbReference type="PANTHER" id="PTHR11046">
    <property type="entry name" value="OLIGORIBONUCLEASE, MITOCHONDRIAL"/>
    <property type="match status" value="1"/>
</dbReference>
<protein>
    <recommendedName>
        <fullName evidence="5 6">Oligoribonuclease</fullName>
        <ecNumber evidence="6">3.1.-.-</ecNumber>
    </recommendedName>
</protein>
<dbReference type="KEGG" id="rip:RIEPE_0250"/>
<dbReference type="HAMAP" id="MF_00045">
    <property type="entry name" value="Oligoribonuclease"/>
    <property type="match status" value="1"/>
</dbReference>
<comment type="subcellular location">
    <subcellularLocation>
        <location evidence="6">Cytoplasm</location>
    </subcellularLocation>
</comment>